<dbReference type="AlphaFoldDB" id="A0A8S9UYB4"/>
<feature type="compositionally biased region" description="Basic and acidic residues" evidence="1">
    <location>
        <begin position="52"/>
        <end position="67"/>
    </location>
</feature>
<reference evidence="2" key="1">
    <citation type="submission" date="2020-03" db="EMBL/GenBank/DDBJ databases">
        <title>Hybrid Assembly of Korean Phytophthora infestans isolates.</title>
        <authorList>
            <person name="Prokchorchik M."/>
            <person name="Lee Y."/>
            <person name="Seo J."/>
            <person name="Cho J.-H."/>
            <person name="Park Y.-E."/>
            <person name="Jang D.-C."/>
            <person name="Im J.-S."/>
            <person name="Choi J.-G."/>
            <person name="Park H.-J."/>
            <person name="Lee G.-B."/>
            <person name="Lee Y.-G."/>
            <person name="Hong S.-Y."/>
            <person name="Cho K."/>
            <person name="Sohn K.H."/>
        </authorList>
    </citation>
    <scope>NUCLEOTIDE SEQUENCE</scope>
    <source>
        <strain evidence="2">KR_2_A2</strain>
    </source>
</reference>
<gene>
    <name evidence="2" type="ORF">GN958_ATG06044</name>
</gene>
<name>A0A8S9UYB4_PHYIN</name>
<feature type="compositionally biased region" description="Low complexity" evidence="1">
    <location>
        <begin position="88"/>
        <end position="98"/>
    </location>
</feature>
<accession>A0A8S9UYB4</accession>
<feature type="compositionally biased region" description="Polar residues" evidence="1">
    <location>
        <begin position="70"/>
        <end position="81"/>
    </location>
</feature>
<comment type="caution">
    <text evidence="2">The sequence shown here is derived from an EMBL/GenBank/DDBJ whole genome shotgun (WGS) entry which is preliminary data.</text>
</comment>
<feature type="region of interest" description="Disordered" evidence="1">
    <location>
        <begin position="1"/>
        <end position="110"/>
    </location>
</feature>
<dbReference type="EMBL" id="JAACNO010000797">
    <property type="protein sequence ID" value="KAF4144767.1"/>
    <property type="molecule type" value="Genomic_DNA"/>
</dbReference>
<sequence length="121" mass="13199">MISRDNPDYNAVPAGEDPRPQEDGDVEGPSGDEDAFDDVEMPEMIRGPAENNKFEDQQRDEQGEKHSAGSPFSESFGSTISIPDRTSETTSISAASSELPVSTSNRSTPSTYKRKLTILFI</sequence>
<organism evidence="2 3">
    <name type="scientific">Phytophthora infestans</name>
    <name type="common">Potato late blight agent</name>
    <name type="synonym">Botrytis infestans</name>
    <dbReference type="NCBI Taxonomy" id="4787"/>
    <lineage>
        <taxon>Eukaryota</taxon>
        <taxon>Sar</taxon>
        <taxon>Stramenopiles</taxon>
        <taxon>Oomycota</taxon>
        <taxon>Peronosporomycetes</taxon>
        <taxon>Peronosporales</taxon>
        <taxon>Peronosporaceae</taxon>
        <taxon>Phytophthora</taxon>
    </lineage>
</organism>
<protein>
    <submittedName>
        <fullName evidence="2">Uncharacterized protein</fullName>
    </submittedName>
</protein>
<feature type="compositionally biased region" description="Acidic residues" evidence="1">
    <location>
        <begin position="23"/>
        <end position="41"/>
    </location>
</feature>
<feature type="compositionally biased region" description="Polar residues" evidence="1">
    <location>
        <begin position="99"/>
        <end position="110"/>
    </location>
</feature>
<evidence type="ECO:0000313" key="2">
    <source>
        <dbReference type="EMBL" id="KAF4144767.1"/>
    </source>
</evidence>
<evidence type="ECO:0000256" key="1">
    <source>
        <dbReference type="SAM" id="MobiDB-lite"/>
    </source>
</evidence>
<proteinExistence type="predicted"/>
<evidence type="ECO:0000313" key="3">
    <source>
        <dbReference type="Proteomes" id="UP000704712"/>
    </source>
</evidence>
<dbReference type="Proteomes" id="UP000704712">
    <property type="component" value="Unassembled WGS sequence"/>
</dbReference>